<sequence length="97" mass="11486">MSSRLKRIRQQIHLLDNTFIPNIEHSFEEDDMSCLITFDDHRIIIFFPMDFPLSEPVIHSLDDKMQKVCIEGWNPAMDLRTLVIHAKNQFEQDVSNE</sequence>
<dbReference type="EMBL" id="MZ420154">
    <property type="protein sequence ID" value="QYA18539.1"/>
    <property type="molecule type" value="Genomic_DNA"/>
</dbReference>
<reference evidence="1" key="1">
    <citation type="submission" date="2021-06" db="EMBL/GenBank/DDBJ databases">
        <authorList>
            <person name="Rolland C."/>
        </authorList>
    </citation>
    <scope>NUCLEOTIDE SEQUENCE</scope>
    <source>
        <strain evidence="1">347.936635</strain>
    </source>
</reference>
<gene>
    <name evidence="1" type="ORF">KOM_12_270</name>
</gene>
<dbReference type="CDD" id="cd00195">
    <property type="entry name" value="UBCc_UEV"/>
    <property type="match status" value="1"/>
</dbReference>
<proteinExistence type="predicted"/>
<organism evidence="1">
    <name type="scientific">Clandestinovirus</name>
    <dbReference type="NCBI Taxonomy" id="2831644"/>
    <lineage>
        <taxon>Viruses</taxon>
    </lineage>
</organism>
<accession>A0A8F8KLF8</accession>
<evidence type="ECO:0000313" key="1">
    <source>
        <dbReference type="EMBL" id="QYA18539.1"/>
    </source>
</evidence>
<name>A0A8F8KLF8_9VIRU</name>
<protein>
    <submittedName>
        <fullName evidence="1">Ubiquitin-conjugating enzyme E2</fullName>
    </submittedName>
</protein>
<dbReference type="InterPro" id="IPR016135">
    <property type="entry name" value="UBQ-conjugating_enzyme/RWD"/>
</dbReference>
<dbReference type="SUPFAM" id="SSF54495">
    <property type="entry name" value="UBC-like"/>
    <property type="match status" value="1"/>
</dbReference>